<gene>
    <name evidence="3" type="primary">iap-2</name>
    <name evidence="3" type="ORF">HytaNPV_gp061</name>
</gene>
<evidence type="ECO:0000256" key="1">
    <source>
        <dbReference type="PROSITE-ProRule" id="PRU00175"/>
    </source>
</evidence>
<evidence type="ECO:0000313" key="3">
    <source>
        <dbReference type="EMBL" id="AWW14421.1"/>
    </source>
</evidence>
<dbReference type="SUPFAM" id="SSF57924">
    <property type="entry name" value="Inhibitor of apoptosis (IAP) repeat"/>
    <property type="match status" value="1"/>
</dbReference>
<dbReference type="Gene3D" id="3.30.40.10">
    <property type="entry name" value="Zinc/RING finger domain, C3HC4 (zinc finger)"/>
    <property type="match status" value="1"/>
</dbReference>
<keyword evidence="1" id="KW-0863">Zinc-finger</keyword>
<dbReference type="InterPro" id="IPR050784">
    <property type="entry name" value="IAP"/>
</dbReference>
<proteinExistence type="predicted"/>
<dbReference type="KEGG" id="vg:65101539"/>
<reference evidence="3 4" key="1">
    <citation type="journal article" date="2018" name="Sci. Rep.">
        <title>Comprehensive analysis of single molecule sequencing-derived complete genome and whole transcriptome of Hyposidra talaca nuclear polyhedrosis virus.</title>
        <authorList>
            <person name="Nguyen T.T."/>
            <person name="Suryamohan K."/>
            <person name="Kuriakose B."/>
            <person name="Janakiraman V."/>
            <person name="Reichelt M."/>
            <person name="Chaudhuri S."/>
            <person name="Guillory J."/>
            <person name="Divakaran N."/>
            <person name="Rabins P.E."/>
            <person name="Goel R."/>
            <person name="Deka B."/>
            <person name="Sarkar S."/>
            <person name="Ekka P."/>
            <person name="Tsai Y.C."/>
            <person name="Vargas D."/>
            <person name="Santhosh S."/>
            <person name="Mohan S."/>
            <person name="Chin C.S."/>
            <person name="Korlach J."/>
            <person name="Thomas G."/>
            <person name="Babu A."/>
            <person name="Seshagiri S."/>
        </authorList>
    </citation>
    <scope>NUCLEOTIDE SEQUENCE [LARGE SCALE GENOMIC DNA]</scope>
    <source>
        <strain evidence="3 4">HytaNPVIndia001</strain>
    </source>
</reference>
<dbReference type="GO" id="GO:0051726">
    <property type="term" value="P:regulation of cell cycle"/>
    <property type="evidence" value="ECO:0007669"/>
    <property type="project" value="TreeGrafter"/>
</dbReference>
<dbReference type="PROSITE" id="PS50089">
    <property type="entry name" value="ZF_RING_2"/>
    <property type="match status" value="1"/>
</dbReference>
<evidence type="ECO:0000313" key="4">
    <source>
        <dbReference type="Proteomes" id="UP000501125"/>
    </source>
</evidence>
<feature type="domain" description="RING-type" evidence="2">
    <location>
        <begin position="266"/>
        <end position="302"/>
    </location>
</feature>
<dbReference type="InterPro" id="IPR013083">
    <property type="entry name" value="Znf_RING/FYVE/PHD"/>
</dbReference>
<dbReference type="Gene3D" id="1.10.1170.10">
    <property type="entry name" value="Inhibitor Of Apoptosis Protein (2mihbC-IAP-1), Chain A"/>
    <property type="match status" value="1"/>
</dbReference>
<dbReference type="Pfam" id="PF00653">
    <property type="entry name" value="BIR"/>
    <property type="match status" value="1"/>
</dbReference>
<dbReference type="EMBL" id="MH261376">
    <property type="protein sequence ID" value="AWW14421.1"/>
    <property type="molecule type" value="Genomic_DNA"/>
</dbReference>
<dbReference type="GeneID" id="65101539"/>
<dbReference type="InterPro" id="IPR001841">
    <property type="entry name" value="Znf_RING"/>
</dbReference>
<sequence length="313" mass="36157">MNHKSVINSDLSSFWYNSLQNRFATLDTIANLMEDDKRQLAKHGFYWDRTVYRCAYCATIMNKLNSKTLKYHTFSTCKRSIQLLRENESLRRSSFKNFKLARTKFKNYADRLAENGFFYHGARNEIKCCECALVVIKLSRFDAFHIVHKEYSPFCSFNSENSNNTASHLNNQFLMQPSAPPPPAAHESITTWSNSIINEKSDLINEKSDLINEDNYKLYPILATTDMSHYAQPLDLELLDSKPLNSKSSNDLETAAVVASEKNKMCVVCFEREREICFLPCGHVSVCELCATKCKKQCWICRKPVKNKIKVYL</sequence>
<accession>A0A2Z4HI23</accession>
<dbReference type="PROSITE" id="PS50143">
    <property type="entry name" value="BIR_REPEAT_2"/>
    <property type="match status" value="1"/>
</dbReference>
<dbReference type="PANTHER" id="PTHR10044">
    <property type="entry name" value="INHIBITOR OF APOPTOSIS"/>
    <property type="match status" value="1"/>
</dbReference>
<name>A0A2Z4HI23_9ABAC</name>
<keyword evidence="1" id="KW-0862">Zinc</keyword>
<dbReference type="Proteomes" id="UP000501125">
    <property type="component" value="Chromosome"/>
</dbReference>
<keyword evidence="4" id="KW-1185">Reference proteome</keyword>
<dbReference type="Pfam" id="PF13920">
    <property type="entry name" value="zf-C3HC4_3"/>
    <property type="match status" value="1"/>
</dbReference>
<dbReference type="InterPro" id="IPR001370">
    <property type="entry name" value="BIR_rpt"/>
</dbReference>
<dbReference type="PANTHER" id="PTHR10044:SF139">
    <property type="entry name" value="DEATH-ASSOCIATED INHIBITOR OF APOPTOSIS 2"/>
    <property type="match status" value="1"/>
</dbReference>
<protein>
    <submittedName>
        <fullName evidence="3">Iap-2</fullName>
    </submittedName>
</protein>
<organism evidence="3 4">
    <name type="scientific">Hyposidra talaca nucleopolyhedrovirus</name>
    <dbReference type="NCBI Taxonomy" id="1070315"/>
    <lineage>
        <taxon>Viruses</taxon>
        <taxon>Viruses incertae sedis</taxon>
        <taxon>Naldaviricetes</taxon>
        <taxon>Lefavirales</taxon>
        <taxon>Baculoviridae</taxon>
        <taxon>Alphabaculovirus</taxon>
        <taxon>Alphabaculovirus hytalacae</taxon>
    </lineage>
</organism>
<keyword evidence="1" id="KW-0479">Metal-binding</keyword>
<evidence type="ECO:0000259" key="2">
    <source>
        <dbReference type="PROSITE" id="PS50089"/>
    </source>
</evidence>
<dbReference type="RefSeq" id="YP_010086328.1">
    <property type="nucleotide sequence ID" value="NC_055453.1"/>
</dbReference>
<dbReference type="GO" id="GO:0008270">
    <property type="term" value="F:zinc ion binding"/>
    <property type="evidence" value="ECO:0007669"/>
    <property type="project" value="UniProtKB-KW"/>
</dbReference>